<gene>
    <name evidence="7" type="primary">xerD_3</name>
    <name evidence="7" type="ORF">Poly24_45820</name>
</gene>
<dbReference type="PROSITE" id="PS51898">
    <property type="entry name" value="TYR_RECOMBINASE"/>
    <property type="match status" value="1"/>
</dbReference>
<dbReference type="GO" id="GO:0003677">
    <property type="term" value="F:DNA binding"/>
    <property type="evidence" value="ECO:0007669"/>
    <property type="project" value="UniProtKB-KW"/>
</dbReference>
<dbReference type="InterPro" id="IPR050090">
    <property type="entry name" value="Tyrosine_recombinase_XerCD"/>
</dbReference>
<name>A0A518JZ71_9BACT</name>
<dbReference type="PANTHER" id="PTHR30349:SF64">
    <property type="entry name" value="PROPHAGE INTEGRASE INTD-RELATED"/>
    <property type="match status" value="1"/>
</dbReference>
<dbReference type="Gene3D" id="1.10.150.130">
    <property type="match status" value="1"/>
</dbReference>
<dbReference type="Pfam" id="PF13495">
    <property type="entry name" value="Phage_int_SAM_4"/>
    <property type="match status" value="1"/>
</dbReference>
<dbReference type="Proteomes" id="UP000315082">
    <property type="component" value="Chromosome"/>
</dbReference>
<keyword evidence="4" id="KW-0233">DNA recombination</keyword>
<sequence length="525" mass="59601">MSMFERSSRAENELKWAKIWFKQMAAFHHRSPEEDWAFTAEDVIAYSRSKLEQGTPAWKRLKLVEGLMSYRKLVQERPLGDLLAVRSKLQEIVVRERVDSDAVPTIEDLVGRIDPREPDVLQEYRRTLRLHGLKYSTERAYVGKLKAFMHDRGLRCHKDFERIGGADVEAHLTDLAVDGNVAPSTQNQAFHALLFLFEHVFHREIGRIQAIRANKGKQIPTVMSREEVEAVLRELHGVGLVIAKLLYGCGMRISEAVRLRIKDLDFANALIEIHQSKGGKSRIVPMPRHLVEPLQRMVRSRRIVHEQDVAEGIASVWLPHALSKKYPKAAQEWRWQFLFASERLSRDPLTGQRHRHHLHRDTFPAQLRQAVDRTGLTKAITSHTFRHSYATHLLLEGTDIRTIQELLGHSDLKTTMIYTHVVNRRDIVVVSPLDRLSPANAVAAPPEPSPPGADGLVSLSSGVGLSEPGETSPVAEVESLARSPSAFLRVERSMVLRARMVRNWVGRWRWLGRIAGSHAHHGSGP</sequence>
<dbReference type="EMBL" id="CP036348">
    <property type="protein sequence ID" value="QDV70849.1"/>
    <property type="molecule type" value="Genomic_DNA"/>
</dbReference>
<proteinExistence type="inferred from homology"/>
<dbReference type="InterPro" id="IPR010998">
    <property type="entry name" value="Integrase_recombinase_N"/>
</dbReference>
<dbReference type="PANTHER" id="PTHR30349">
    <property type="entry name" value="PHAGE INTEGRASE-RELATED"/>
    <property type="match status" value="1"/>
</dbReference>
<dbReference type="InterPro" id="IPR011010">
    <property type="entry name" value="DNA_brk_join_enz"/>
</dbReference>
<feature type="compositionally biased region" description="Low complexity" evidence="5">
    <location>
        <begin position="455"/>
        <end position="466"/>
    </location>
</feature>
<evidence type="ECO:0000259" key="6">
    <source>
        <dbReference type="PROSITE" id="PS51898"/>
    </source>
</evidence>
<dbReference type="Gene3D" id="1.10.443.10">
    <property type="entry name" value="Intergrase catalytic core"/>
    <property type="match status" value="1"/>
</dbReference>
<evidence type="ECO:0000313" key="7">
    <source>
        <dbReference type="EMBL" id="QDV70849.1"/>
    </source>
</evidence>
<dbReference type="SUPFAM" id="SSF56349">
    <property type="entry name" value="DNA breaking-rejoining enzymes"/>
    <property type="match status" value="1"/>
</dbReference>
<evidence type="ECO:0000313" key="8">
    <source>
        <dbReference type="Proteomes" id="UP000315082"/>
    </source>
</evidence>
<evidence type="ECO:0000256" key="2">
    <source>
        <dbReference type="ARBA" id="ARBA00022908"/>
    </source>
</evidence>
<dbReference type="GO" id="GO:0015074">
    <property type="term" value="P:DNA integration"/>
    <property type="evidence" value="ECO:0007669"/>
    <property type="project" value="UniProtKB-KW"/>
</dbReference>
<dbReference type="GO" id="GO:0006310">
    <property type="term" value="P:DNA recombination"/>
    <property type="evidence" value="ECO:0007669"/>
    <property type="project" value="UniProtKB-KW"/>
</dbReference>
<dbReference type="NCBIfam" id="TIGR02249">
    <property type="entry name" value="integrase_gron"/>
    <property type="match status" value="1"/>
</dbReference>
<evidence type="ECO:0000256" key="5">
    <source>
        <dbReference type="SAM" id="MobiDB-lite"/>
    </source>
</evidence>
<keyword evidence="3" id="KW-0238">DNA-binding</keyword>
<dbReference type="OrthoDB" id="9801717at2"/>
<dbReference type="InterPro" id="IPR011946">
    <property type="entry name" value="Integrase_integron-type"/>
</dbReference>
<evidence type="ECO:0000256" key="4">
    <source>
        <dbReference type="ARBA" id="ARBA00023172"/>
    </source>
</evidence>
<evidence type="ECO:0000256" key="3">
    <source>
        <dbReference type="ARBA" id="ARBA00023125"/>
    </source>
</evidence>
<feature type="region of interest" description="Disordered" evidence="5">
    <location>
        <begin position="439"/>
        <end position="476"/>
    </location>
</feature>
<organism evidence="7 8">
    <name type="scientific">Rosistilla carotiformis</name>
    <dbReference type="NCBI Taxonomy" id="2528017"/>
    <lineage>
        <taxon>Bacteria</taxon>
        <taxon>Pseudomonadati</taxon>
        <taxon>Planctomycetota</taxon>
        <taxon>Planctomycetia</taxon>
        <taxon>Pirellulales</taxon>
        <taxon>Pirellulaceae</taxon>
        <taxon>Rosistilla</taxon>
    </lineage>
</organism>
<accession>A0A518JZ71</accession>
<dbReference type="InterPro" id="IPR013762">
    <property type="entry name" value="Integrase-like_cat_sf"/>
</dbReference>
<keyword evidence="2" id="KW-0229">DNA integration</keyword>
<protein>
    <submittedName>
        <fullName evidence="7">Tyrosine recombinase XerD</fullName>
    </submittedName>
</protein>
<dbReference type="InterPro" id="IPR004107">
    <property type="entry name" value="Integrase_SAM-like_N"/>
</dbReference>
<keyword evidence="8" id="KW-1185">Reference proteome</keyword>
<dbReference type="InterPro" id="IPR002104">
    <property type="entry name" value="Integrase_catalytic"/>
</dbReference>
<comment type="similarity">
    <text evidence="1">Belongs to the 'phage' integrase family.</text>
</comment>
<evidence type="ECO:0000256" key="1">
    <source>
        <dbReference type="ARBA" id="ARBA00008857"/>
    </source>
</evidence>
<dbReference type="Pfam" id="PF00589">
    <property type="entry name" value="Phage_integrase"/>
    <property type="match status" value="1"/>
</dbReference>
<dbReference type="AlphaFoldDB" id="A0A518JZ71"/>
<feature type="domain" description="Tyr recombinase" evidence="6">
    <location>
        <begin position="218"/>
        <end position="431"/>
    </location>
</feature>
<dbReference type="KEGG" id="rcf:Poly24_45820"/>
<reference evidence="7 8" key="1">
    <citation type="submission" date="2019-02" db="EMBL/GenBank/DDBJ databases">
        <title>Deep-cultivation of Planctomycetes and their phenomic and genomic characterization uncovers novel biology.</title>
        <authorList>
            <person name="Wiegand S."/>
            <person name="Jogler M."/>
            <person name="Boedeker C."/>
            <person name="Pinto D."/>
            <person name="Vollmers J."/>
            <person name="Rivas-Marin E."/>
            <person name="Kohn T."/>
            <person name="Peeters S.H."/>
            <person name="Heuer A."/>
            <person name="Rast P."/>
            <person name="Oberbeckmann S."/>
            <person name="Bunk B."/>
            <person name="Jeske O."/>
            <person name="Meyerdierks A."/>
            <person name="Storesund J.E."/>
            <person name="Kallscheuer N."/>
            <person name="Luecker S."/>
            <person name="Lage O.M."/>
            <person name="Pohl T."/>
            <person name="Merkel B.J."/>
            <person name="Hornburger P."/>
            <person name="Mueller R.-W."/>
            <person name="Bruemmer F."/>
            <person name="Labrenz M."/>
            <person name="Spormann A.M."/>
            <person name="Op den Camp H."/>
            <person name="Overmann J."/>
            <person name="Amann R."/>
            <person name="Jetten M.S.M."/>
            <person name="Mascher T."/>
            <person name="Medema M.H."/>
            <person name="Devos D.P."/>
            <person name="Kaster A.-K."/>
            <person name="Ovreas L."/>
            <person name="Rohde M."/>
            <person name="Galperin M.Y."/>
            <person name="Jogler C."/>
        </authorList>
    </citation>
    <scope>NUCLEOTIDE SEQUENCE [LARGE SCALE GENOMIC DNA]</scope>
    <source>
        <strain evidence="7 8">Poly24</strain>
    </source>
</reference>